<feature type="compositionally biased region" description="Basic and acidic residues" evidence="1">
    <location>
        <begin position="195"/>
        <end position="230"/>
    </location>
</feature>
<feature type="compositionally biased region" description="Basic and acidic residues" evidence="1">
    <location>
        <begin position="239"/>
        <end position="272"/>
    </location>
</feature>
<feature type="region of interest" description="Disordered" evidence="1">
    <location>
        <begin position="128"/>
        <end position="272"/>
    </location>
</feature>
<comment type="caution">
    <text evidence="2">The sequence shown here is derived from an EMBL/GenBank/DDBJ whole genome shotgun (WGS) entry which is preliminary data.</text>
</comment>
<dbReference type="AlphaFoldDB" id="A0A388LTJ7"/>
<feature type="compositionally biased region" description="Basic and acidic residues" evidence="1">
    <location>
        <begin position="144"/>
        <end position="154"/>
    </location>
</feature>
<evidence type="ECO:0000256" key="1">
    <source>
        <dbReference type="SAM" id="MobiDB-lite"/>
    </source>
</evidence>
<evidence type="ECO:0000313" key="2">
    <source>
        <dbReference type="EMBL" id="GBG85644.1"/>
    </source>
</evidence>
<dbReference type="Gramene" id="GBG85644">
    <property type="protein sequence ID" value="GBG85644"/>
    <property type="gene ID" value="CBR_g40373"/>
</dbReference>
<reference evidence="2 3" key="1">
    <citation type="journal article" date="2018" name="Cell">
        <title>The Chara Genome: Secondary Complexity and Implications for Plant Terrestrialization.</title>
        <authorList>
            <person name="Nishiyama T."/>
            <person name="Sakayama H."/>
            <person name="Vries J.D."/>
            <person name="Buschmann H."/>
            <person name="Saint-Marcoux D."/>
            <person name="Ullrich K.K."/>
            <person name="Haas F.B."/>
            <person name="Vanderstraeten L."/>
            <person name="Becker D."/>
            <person name="Lang D."/>
            <person name="Vosolsobe S."/>
            <person name="Rombauts S."/>
            <person name="Wilhelmsson P.K.I."/>
            <person name="Janitza P."/>
            <person name="Kern R."/>
            <person name="Heyl A."/>
            <person name="Rumpler F."/>
            <person name="Villalobos L.I.A.C."/>
            <person name="Clay J.M."/>
            <person name="Skokan R."/>
            <person name="Toyoda A."/>
            <person name="Suzuki Y."/>
            <person name="Kagoshima H."/>
            <person name="Schijlen E."/>
            <person name="Tajeshwar N."/>
            <person name="Catarino B."/>
            <person name="Hetherington A.J."/>
            <person name="Saltykova A."/>
            <person name="Bonnot C."/>
            <person name="Breuninger H."/>
            <person name="Symeonidi A."/>
            <person name="Radhakrishnan G.V."/>
            <person name="Van Nieuwerburgh F."/>
            <person name="Deforce D."/>
            <person name="Chang C."/>
            <person name="Karol K.G."/>
            <person name="Hedrich R."/>
            <person name="Ulvskov P."/>
            <person name="Glockner G."/>
            <person name="Delwiche C.F."/>
            <person name="Petrasek J."/>
            <person name="Van de Peer Y."/>
            <person name="Friml J."/>
            <person name="Beilby M."/>
            <person name="Dolan L."/>
            <person name="Kohara Y."/>
            <person name="Sugano S."/>
            <person name="Fujiyama A."/>
            <person name="Delaux P.-M."/>
            <person name="Quint M."/>
            <person name="TheiBen G."/>
            <person name="Hagemann M."/>
            <person name="Harholt J."/>
            <person name="Dunand C."/>
            <person name="Zachgo S."/>
            <person name="Langdale J."/>
            <person name="Maumus F."/>
            <person name="Straeten D.V.D."/>
            <person name="Gould S.B."/>
            <person name="Rensing S.A."/>
        </authorList>
    </citation>
    <scope>NUCLEOTIDE SEQUENCE [LARGE SCALE GENOMIC DNA]</scope>
    <source>
        <strain evidence="2 3">S276</strain>
    </source>
</reference>
<gene>
    <name evidence="2" type="ORF">CBR_g40373</name>
</gene>
<evidence type="ECO:0000313" key="3">
    <source>
        <dbReference type="Proteomes" id="UP000265515"/>
    </source>
</evidence>
<dbReference type="EMBL" id="BFEA01000528">
    <property type="protein sequence ID" value="GBG85644.1"/>
    <property type="molecule type" value="Genomic_DNA"/>
</dbReference>
<accession>A0A388LTJ7</accession>
<feature type="compositionally biased region" description="Basic and acidic residues" evidence="1">
    <location>
        <begin position="170"/>
        <end position="182"/>
    </location>
</feature>
<keyword evidence="3" id="KW-1185">Reference proteome</keyword>
<protein>
    <submittedName>
        <fullName evidence="2">Uncharacterized protein</fullName>
    </submittedName>
</protein>
<sequence length="341" mass="39703">MYKRRVEEVVAGCTRWKICKVRLWKDMGAFPRDDMEDDLRFDETNLEDFIESLQLTAERGEWNKEEKKKQLIAKSEESEKEEVKEIVEGSRTCKRITAELWMTYTQARQDKTKKERLQKRELWIGREMVEPQGEGAEDEEEVDVSLKRSKDKVRVVPKSSSNGSDQAEGDEQKAEEATEGRKKNMGASVVPRKKKTEEKRPIEIGRKKTQERKREKEGGVKKAGEGKRIQEGGTAPKVKRTEEERSIGDREREEMSEIRKKEDERDAQTEKLMRDMEEMRKEVKELKKEKEELQKEVSQLRVALTMNDKKLENEAATIARMKIKMDGLGSEYGSSIPTSSH</sequence>
<proteinExistence type="predicted"/>
<dbReference type="Proteomes" id="UP000265515">
    <property type="component" value="Unassembled WGS sequence"/>
</dbReference>
<name>A0A388LTJ7_CHABU</name>
<organism evidence="2 3">
    <name type="scientific">Chara braunii</name>
    <name type="common">Braun's stonewort</name>
    <dbReference type="NCBI Taxonomy" id="69332"/>
    <lineage>
        <taxon>Eukaryota</taxon>
        <taxon>Viridiplantae</taxon>
        <taxon>Streptophyta</taxon>
        <taxon>Charophyceae</taxon>
        <taxon>Charales</taxon>
        <taxon>Characeae</taxon>
        <taxon>Chara</taxon>
    </lineage>
</organism>